<comment type="caution">
    <text evidence="3">The sequence shown here is derived from an EMBL/GenBank/DDBJ whole genome shotgun (WGS) entry which is preliminary data.</text>
</comment>
<organism evidence="3 4">
    <name type="scientific">Ancylostoma caninum</name>
    <name type="common">Dog hookworm</name>
    <dbReference type="NCBI Taxonomy" id="29170"/>
    <lineage>
        <taxon>Eukaryota</taxon>
        <taxon>Metazoa</taxon>
        <taxon>Ecdysozoa</taxon>
        <taxon>Nematoda</taxon>
        <taxon>Chromadorea</taxon>
        <taxon>Rhabditida</taxon>
        <taxon>Rhabditina</taxon>
        <taxon>Rhabditomorpha</taxon>
        <taxon>Strongyloidea</taxon>
        <taxon>Ancylostomatidae</taxon>
        <taxon>Ancylostomatinae</taxon>
        <taxon>Ancylostoma</taxon>
    </lineage>
</organism>
<gene>
    <name evidence="3" type="ORF">ANCCAN_07242</name>
</gene>
<dbReference type="AlphaFoldDB" id="A0A368GQU2"/>
<reference evidence="3 4" key="1">
    <citation type="submission" date="2014-10" db="EMBL/GenBank/DDBJ databases">
        <title>Draft genome of the hookworm Ancylostoma caninum.</title>
        <authorList>
            <person name="Mitreva M."/>
        </authorList>
    </citation>
    <scope>NUCLEOTIDE SEQUENCE [LARGE SCALE GENOMIC DNA]</scope>
    <source>
        <strain evidence="3 4">Baltimore</strain>
    </source>
</reference>
<keyword evidence="2" id="KW-0732">Signal</keyword>
<keyword evidence="4" id="KW-1185">Reference proteome</keyword>
<evidence type="ECO:0000256" key="2">
    <source>
        <dbReference type="SAM" id="SignalP"/>
    </source>
</evidence>
<accession>A0A368GQU2</accession>
<dbReference type="Proteomes" id="UP000252519">
    <property type="component" value="Unassembled WGS sequence"/>
</dbReference>
<sequence length="69" mass="7952">MKITWLLTIVLLIIPLVALARKRKTFPPNVIPDLSDPVLTDRRPPRFPKPSPHRKTRPIRPLHKNSLSS</sequence>
<evidence type="ECO:0000256" key="1">
    <source>
        <dbReference type="SAM" id="MobiDB-lite"/>
    </source>
</evidence>
<feature type="compositionally biased region" description="Basic residues" evidence="1">
    <location>
        <begin position="51"/>
        <end position="63"/>
    </location>
</feature>
<feature type="signal peptide" evidence="2">
    <location>
        <begin position="1"/>
        <end position="20"/>
    </location>
</feature>
<dbReference type="EMBL" id="JOJR01000074">
    <property type="protein sequence ID" value="RCN46704.1"/>
    <property type="molecule type" value="Genomic_DNA"/>
</dbReference>
<feature type="chain" id="PRO_5016638511" evidence="2">
    <location>
        <begin position="21"/>
        <end position="69"/>
    </location>
</feature>
<evidence type="ECO:0000313" key="3">
    <source>
        <dbReference type="EMBL" id="RCN46704.1"/>
    </source>
</evidence>
<proteinExistence type="predicted"/>
<name>A0A368GQU2_ANCCA</name>
<protein>
    <submittedName>
        <fullName evidence="3">Uncharacterized protein</fullName>
    </submittedName>
</protein>
<evidence type="ECO:0000313" key="4">
    <source>
        <dbReference type="Proteomes" id="UP000252519"/>
    </source>
</evidence>
<feature type="region of interest" description="Disordered" evidence="1">
    <location>
        <begin position="27"/>
        <end position="69"/>
    </location>
</feature>